<comment type="subunit">
    <text evidence="6">Component of the oligosaccharyltransferase (OST) complex.</text>
</comment>
<evidence type="ECO:0000256" key="3">
    <source>
        <dbReference type="ARBA" id="ARBA00022692"/>
    </source>
</evidence>
<feature type="transmembrane region" description="Helical" evidence="6">
    <location>
        <begin position="98"/>
        <end position="117"/>
    </location>
</feature>
<sequence length="123" mass="13532">MIHSELEAMSRYASLMTPAVCPHLTVLLSAIGIFTAWSSAYDVTSTKDTWDICVELLTSLVVSLLPGSETTCCSAVLGWPLHISSQGFQPGSFTESHLWQINFFFFLLLPEASYLLLTIKADV</sequence>
<evidence type="ECO:0000256" key="6">
    <source>
        <dbReference type="RuleBase" id="RU367008"/>
    </source>
</evidence>
<evidence type="ECO:0000256" key="2">
    <source>
        <dbReference type="ARBA" id="ARBA00009825"/>
    </source>
</evidence>
<dbReference type="Proteomes" id="UP000694720">
    <property type="component" value="Unplaced"/>
</dbReference>
<dbReference type="Pfam" id="PF05251">
    <property type="entry name" value="Ost5"/>
    <property type="match status" value="1"/>
</dbReference>
<proteinExistence type="inferred from homology"/>
<evidence type="ECO:0000256" key="5">
    <source>
        <dbReference type="ARBA" id="ARBA00023136"/>
    </source>
</evidence>
<evidence type="ECO:0000256" key="1">
    <source>
        <dbReference type="ARBA" id="ARBA00004141"/>
    </source>
</evidence>
<dbReference type="GO" id="GO:0006487">
    <property type="term" value="P:protein N-linked glycosylation"/>
    <property type="evidence" value="ECO:0007669"/>
    <property type="project" value="UniProtKB-UniRule"/>
</dbReference>
<evidence type="ECO:0000313" key="8">
    <source>
        <dbReference type="Proteomes" id="UP000694720"/>
    </source>
</evidence>
<comment type="subcellular location">
    <subcellularLocation>
        <location evidence="1 6">Membrane</location>
        <topology evidence="1 6">Multi-pass membrane protein</topology>
    </subcellularLocation>
</comment>
<evidence type="ECO:0000313" key="7">
    <source>
        <dbReference type="Ensembl" id="ENSSSCP00035035497.1"/>
    </source>
</evidence>
<dbReference type="AlphaFoldDB" id="A0A8D1AWA0"/>
<dbReference type="Proteomes" id="UP000694725">
    <property type="component" value="Unplaced"/>
</dbReference>
<evidence type="ECO:0000256" key="4">
    <source>
        <dbReference type="ARBA" id="ARBA00022989"/>
    </source>
</evidence>
<name>A0A8D1AWA0_PIG</name>
<organism evidence="7 8">
    <name type="scientific">Sus scrofa</name>
    <name type="common">Pig</name>
    <dbReference type="NCBI Taxonomy" id="9823"/>
    <lineage>
        <taxon>Eukaryota</taxon>
        <taxon>Metazoa</taxon>
        <taxon>Chordata</taxon>
        <taxon>Craniata</taxon>
        <taxon>Vertebrata</taxon>
        <taxon>Euteleostomi</taxon>
        <taxon>Mammalia</taxon>
        <taxon>Eutheria</taxon>
        <taxon>Laurasiatheria</taxon>
        <taxon>Artiodactyla</taxon>
        <taxon>Suina</taxon>
        <taxon>Suidae</taxon>
        <taxon>Sus</taxon>
    </lineage>
</organism>
<dbReference type="Ensembl" id="ENSSSCT00035085272.1">
    <property type="protein sequence ID" value="ENSSSCP00035035497.1"/>
    <property type="gene ID" value="ENSSSCG00035063416.1"/>
</dbReference>
<keyword evidence="4 6" id="KW-1133">Transmembrane helix</keyword>
<feature type="transmembrane region" description="Helical" evidence="6">
    <location>
        <begin position="12"/>
        <end position="37"/>
    </location>
</feature>
<dbReference type="Ensembl" id="ENSSSCT00065064128.1">
    <property type="protein sequence ID" value="ENSSSCP00065027778.1"/>
    <property type="gene ID" value="ENSSSCG00065046889.1"/>
</dbReference>
<keyword evidence="5 6" id="KW-0472">Membrane</keyword>
<protein>
    <recommendedName>
        <fullName evidence="6">Dolichyl-diphosphooligosaccharide-protein glycosyltransferase subunit TMEM258</fullName>
    </recommendedName>
    <alternativeName>
        <fullName evidence="6">Transmembrane protein 258</fullName>
    </alternativeName>
</protein>
<reference evidence="7" key="1">
    <citation type="submission" date="2025-05" db="UniProtKB">
        <authorList>
            <consortium name="Ensembl"/>
        </authorList>
    </citation>
    <scope>IDENTIFICATION</scope>
</reference>
<dbReference type="InterPro" id="IPR007915">
    <property type="entry name" value="TMEM258/Ost5"/>
</dbReference>
<comment type="similarity">
    <text evidence="2 6">Belongs to the OST5 family.</text>
</comment>
<keyword evidence="3 6" id="KW-0812">Transmembrane</keyword>
<dbReference type="PANTHER" id="PTHR13636">
    <property type="entry name" value="TRANSMEMBRANE PROTEIN 258"/>
    <property type="match status" value="1"/>
</dbReference>
<dbReference type="GO" id="GO:0008250">
    <property type="term" value="C:oligosaccharyltransferase complex"/>
    <property type="evidence" value="ECO:0007669"/>
    <property type="project" value="UniProtKB-UniRule"/>
</dbReference>
<accession>A0A8D1AWA0</accession>
<comment type="function">
    <text evidence="6">Subunit of the oligosaccharyl transferase (OST) complex that catalyzes the initial transfer of a defined glycan (Glc(3)Man(9)GlcNAc(2) in eukaryotes) from the lipid carrier dolichol-pyrophosphate to an asparagine residue within an Asn-X-Ser/Thr consensus motif in nascent polypeptide chains, the first step in protein N-glycosylation. N-glycosylation occurs cotranslationally and the complex associates with the Sec61 complex at the channel-forming translocon complex that mediates protein translocation across the endoplasmic reticulum (ER). All subunits are required for a maximal enzyme activity.</text>
</comment>